<evidence type="ECO:0000313" key="3">
    <source>
        <dbReference type="EMBL" id="EMP27522.1"/>
    </source>
</evidence>
<dbReference type="InterPro" id="IPR044822">
    <property type="entry name" value="Myb_DNA-bind_4"/>
</dbReference>
<accession>M7BH04</accession>
<evidence type="ECO:0000259" key="2">
    <source>
        <dbReference type="Pfam" id="PF13837"/>
    </source>
</evidence>
<proteinExistence type="predicted"/>
<dbReference type="AlphaFoldDB" id="M7BH04"/>
<protein>
    <submittedName>
        <fullName evidence="3">Zinc finger and SCAN domain-containing protein 29</fullName>
    </submittedName>
</protein>
<dbReference type="Gene3D" id="1.10.10.60">
    <property type="entry name" value="Homeodomain-like"/>
    <property type="match status" value="1"/>
</dbReference>
<gene>
    <name evidence="3" type="ORF">UY3_15384</name>
</gene>
<evidence type="ECO:0000313" key="4">
    <source>
        <dbReference type="Proteomes" id="UP000031443"/>
    </source>
</evidence>
<feature type="domain" description="Myb/SANT-like DNA-binding" evidence="2">
    <location>
        <begin position="8"/>
        <end position="73"/>
    </location>
</feature>
<reference evidence="4" key="1">
    <citation type="journal article" date="2013" name="Nat. Genet.">
        <title>The draft genomes of soft-shell turtle and green sea turtle yield insights into the development and evolution of the turtle-specific body plan.</title>
        <authorList>
            <person name="Wang Z."/>
            <person name="Pascual-Anaya J."/>
            <person name="Zadissa A."/>
            <person name="Li W."/>
            <person name="Niimura Y."/>
            <person name="Huang Z."/>
            <person name="Li C."/>
            <person name="White S."/>
            <person name="Xiong Z."/>
            <person name="Fang D."/>
            <person name="Wang B."/>
            <person name="Ming Y."/>
            <person name="Chen Y."/>
            <person name="Zheng Y."/>
            <person name="Kuraku S."/>
            <person name="Pignatelli M."/>
            <person name="Herrero J."/>
            <person name="Beal K."/>
            <person name="Nozawa M."/>
            <person name="Li Q."/>
            <person name="Wang J."/>
            <person name="Zhang H."/>
            <person name="Yu L."/>
            <person name="Shigenobu S."/>
            <person name="Wang J."/>
            <person name="Liu J."/>
            <person name="Flicek P."/>
            <person name="Searle S."/>
            <person name="Wang J."/>
            <person name="Kuratani S."/>
            <person name="Yin Y."/>
            <person name="Aken B."/>
            <person name="Zhang G."/>
            <person name="Irie N."/>
        </authorList>
    </citation>
    <scope>NUCLEOTIDE SEQUENCE [LARGE SCALE GENOMIC DNA]</scope>
</reference>
<dbReference type="Pfam" id="PF13837">
    <property type="entry name" value="Myb_DNA-bind_4"/>
    <property type="match status" value="1"/>
</dbReference>
<organism evidence="3 4">
    <name type="scientific">Chelonia mydas</name>
    <name type="common">Green sea-turtle</name>
    <name type="synonym">Chelonia agassizi</name>
    <dbReference type="NCBI Taxonomy" id="8469"/>
    <lineage>
        <taxon>Eukaryota</taxon>
        <taxon>Metazoa</taxon>
        <taxon>Chordata</taxon>
        <taxon>Craniata</taxon>
        <taxon>Vertebrata</taxon>
        <taxon>Euteleostomi</taxon>
        <taxon>Archelosauria</taxon>
        <taxon>Testudinata</taxon>
        <taxon>Testudines</taxon>
        <taxon>Cryptodira</taxon>
        <taxon>Durocryptodira</taxon>
        <taxon>Americhelydia</taxon>
        <taxon>Chelonioidea</taxon>
        <taxon>Cheloniidae</taxon>
        <taxon>Chelonia</taxon>
    </lineage>
</organism>
<feature type="compositionally biased region" description="Basic and acidic residues" evidence="1">
    <location>
        <begin position="208"/>
        <end position="223"/>
    </location>
</feature>
<feature type="region of interest" description="Disordered" evidence="1">
    <location>
        <begin position="201"/>
        <end position="225"/>
    </location>
</feature>
<feature type="compositionally biased region" description="Low complexity" evidence="1">
    <location>
        <begin position="116"/>
        <end position="131"/>
    </location>
</feature>
<keyword evidence="4" id="KW-1185">Reference proteome</keyword>
<dbReference type="PANTHER" id="PTHR47595:SF1">
    <property type="entry name" value="MYB_SANT-LIKE DNA-BINDING DOMAIN-CONTAINING PROTEIN"/>
    <property type="match status" value="1"/>
</dbReference>
<feature type="region of interest" description="Disordered" evidence="1">
    <location>
        <begin position="75"/>
        <end position="138"/>
    </location>
</feature>
<sequence length="312" mass="34629">MFVGRKLRSSHRNYDTFGQISRGMRERGHDQDALQCRIKVKELWSAYHKAREANGRSGAPPGTFQFYKELDAILGGNANSTPSTTMDTSEWEEEEESRSEGAGAGGETPESLEACSQELFSSQEEGSQSQQPVLGGGQTEEQVPVLSMSVNATSNLVSYPLRDSISSSDSSLSLWILRNSSTDKHDVLARFVSILLSSSGSISQRPKRNTDRAAQKPLKDGAKCGRKHRDYWDAKRCIMGRWDRTQNAPHPTLSSHNPQHQNGKRCSVGYLPIMHRSQCRCKCRKCGHDSALAGGNVDSLQRLPYSAVRRRV</sequence>
<name>M7BH04_CHEMY</name>
<dbReference type="EMBL" id="KB569337">
    <property type="protein sequence ID" value="EMP27522.1"/>
    <property type="molecule type" value="Genomic_DNA"/>
</dbReference>
<dbReference type="PANTHER" id="PTHR47595">
    <property type="entry name" value="HEAT SHOCK 70 KDA PROTEIN 14"/>
    <property type="match status" value="1"/>
</dbReference>
<dbReference type="Proteomes" id="UP000031443">
    <property type="component" value="Unassembled WGS sequence"/>
</dbReference>
<evidence type="ECO:0000256" key="1">
    <source>
        <dbReference type="SAM" id="MobiDB-lite"/>
    </source>
</evidence>